<comment type="caution">
    <text evidence="1">The sequence shown here is derived from an EMBL/GenBank/DDBJ whole genome shotgun (WGS) entry which is preliminary data.</text>
</comment>
<name>A0A7W2JZN4_9PSED</name>
<proteinExistence type="predicted"/>
<evidence type="ECO:0000313" key="1">
    <source>
        <dbReference type="EMBL" id="MBA6068130.1"/>
    </source>
</evidence>
<dbReference type="CDD" id="cd16385">
    <property type="entry name" value="IcmL"/>
    <property type="match status" value="1"/>
</dbReference>
<dbReference type="Pfam" id="PF11393">
    <property type="entry name" value="T4BSS_DotI_IcmL"/>
    <property type="match status" value="1"/>
</dbReference>
<dbReference type="Proteomes" id="UP000541770">
    <property type="component" value="Unassembled WGS sequence"/>
</dbReference>
<organism evidence="1 2">
    <name type="scientific">Pseudomonas mosselii</name>
    <dbReference type="NCBI Taxonomy" id="78327"/>
    <lineage>
        <taxon>Bacteria</taxon>
        <taxon>Pseudomonadati</taxon>
        <taxon>Pseudomonadota</taxon>
        <taxon>Gammaproteobacteria</taxon>
        <taxon>Pseudomonadales</taxon>
        <taxon>Pseudomonadaceae</taxon>
        <taxon>Pseudomonas</taxon>
    </lineage>
</organism>
<dbReference type="InterPro" id="IPR021055">
    <property type="entry name" value="T4BSS_IcmL/DotI"/>
</dbReference>
<protein>
    <submittedName>
        <fullName evidence="1">DotI/IcmL/TraM family protein</fullName>
    </submittedName>
</protein>
<gene>
    <name evidence="1" type="ORF">H4C75_25675</name>
</gene>
<reference evidence="1 2" key="1">
    <citation type="submission" date="2020-07" db="EMBL/GenBank/DDBJ databases">
        <title>Diversity of carbapenemase encoding genes among Pseudomonas putida group clinical isolates in a tertiary Brazilian hospital.</title>
        <authorList>
            <person name="Alberto-Lei F."/>
            <person name="Nodari C.S."/>
            <person name="Streling A.P."/>
            <person name="Paulino J.T."/>
            <person name="Bessa-Neto F.O."/>
            <person name="Cayo R."/>
            <person name="Gales A.C."/>
        </authorList>
    </citation>
    <scope>NUCLEOTIDE SEQUENCE [LARGE SCALE GENOMIC DNA]</scope>
    <source>
        <strain evidence="1 2">14802</strain>
    </source>
</reference>
<evidence type="ECO:0000313" key="2">
    <source>
        <dbReference type="Proteomes" id="UP000541770"/>
    </source>
</evidence>
<sequence>MSALMWALGLLAVMVCICGFLAWRVAYPPMKYFSTENGRVIPIYPLDEPAFSQSDVAHFGADVIRKSFTLDFVHFKNQMTALGDLYSEQGYEGYYQALISSNLLAAVRDKRMNLDVDVGPGVIRSRGQPGGVFTWEFQYPVTLKLQGQQTSSPPQRFIYTLRIQRVDVQRKDAGLEVIQVITNSMN</sequence>
<accession>A0A7W2JZN4</accession>
<dbReference type="EMBL" id="JACGDE010000025">
    <property type="protein sequence ID" value="MBA6068130.1"/>
    <property type="molecule type" value="Genomic_DNA"/>
</dbReference>
<dbReference type="AlphaFoldDB" id="A0A7W2JZN4"/>